<comment type="similarity">
    <text evidence="1 5">Belongs to the DNA glycosylase MPG family.</text>
</comment>
<dbReference type="GO" id="GO:0006284">
    <property type="term" value="P:base-excision repair"/>
    <property type="evidence" value="ECO:0007669"/>
    <property type="project" value="InterPro"/>
</dbReference>
<evidence type="ECO:0000256" key="4">
    <source>
        <dbReference type="ARBA" id="ARBA00023204"/>
    </source>
</evidence>
<dbReference type="Pfam" id="PF02245">
    <property type="entry name" value="Pur_DNA_glyco"/>
    <property type="match status" value="1"/>
</dbReference>
<dbReference type="AlphaFoldDB" id="A0A933SEP8"/>
<dbReference type="EMBL" id="JACRIW010000121">
    <property type="protein sequence ID" value="MBI5171196.1"/>
    <property type="molecule type" value="Genomic_DNA"/>
</dbReference>
<organism evidence="6 7">
    <name type="scientific">Eiseniibacteriota bacterium</name>
    <dbReference type="NCBI Taxonomy" id="2212470"/>
    <lineage>
        <taxon>Bacteria</taxon>
        <taxon>Candidatus Eiseniibacteriota</taxon>
    </lineage>
</organism>
<proteinExistence type="inferred from homology"/>
<keyword evidence="4 5" id="KW-0234">DNA repair</keyword>
<dbReference type="InterPro" id="IPR003180">
    <property type="entry name" value="MPG"/>
</dbReference>
<dbReference type="GO" id="GO:0003905">
    <property type="term" value="F:alkylbase DNA N-glycosylase activity"/>
    <property type="evidence" value="ECO:0007669"/>
    <property type="project" value="InterPro"/>
</dbReference>
<dbReference type="GO" id="GO:0003677">
    <property type="term" value="F:DNA binding"/>
    <property type="evidence" value="ECO:0007669"/>
    <property type="project" value="InterPro"/>
</dbReference>
<dbReference type="HAMAP" id="MF_00527">
    <property type="entry name" value="3MGH"/>
    <property type="match status" value="1"/>
</dbReference>
<evidence type="ECO:0000313" key="7">
    <source>
        <dbReference type="Proteomes" id="UP000696931"/>
    </source>
</evidence>
<dbReference type="PANTHER" id="PTHR10429:SF0">
    <property type="entry name" value="DNA-3-METHYLADENINE GLYCOSYLASE"/>
    <property type="match status" value="1"/>
</dbReference>
<dbReference type="Gene3D" id="3.10.300.10">
    <property type="entry name" value="Methylpurine-DNA glycosylase (MPG)"/>
    <property type="match status" value="1"/>
</dbReference>
<keyword evidence="2 5" id="KW-0227">DNA damage</keyword>
<dbReference type="CDD" id="cd00540">
    <property type="entry name" value="AAG"/>
    <property type="match status" value="1"/>
</dbReference>
<evidence type="ECO:0000256" key="3">
    <source>
        <dbReference type="ARBA" id="ARBA00022801"/>
    </source>
</evidence>
<dbReference type="InterPro" id="IPR036995">
    <property type="entry name" value="MPG_sf"/>
</dbReference>
<accession>A0A933SEP8</accession>
<dbReference type="NCBIfam" id="NF002003">
    <property type="entry name" value="PRK00802.1-3"/>
    <property type="match status" value="1"/>
</dbReference>
<keyword evidence="6" id="KW-0326">Glycosidase</keyword>
<dbReference type="Proteomes" id="UP000696931">
    <property type="component" value="Unassembled WGS sequence"/>
</dbReference>
<evidence type="ECO:0000256" key="5">
    <source>
        <dbReference type="HAMAP-Rule" id="MF_00527"/>
    </source>
</evidence>
<evidence type="ECO:0000256" key="1">
    <source>
        <dbReference type="ARBA" id="ARBA00009232"/>
    </source>
</evidence>
<dbReference type="FunFam" id="3.10.300.10:FF:000001">
    <property type="entry name" value="Putative 3-methyladenine DNA glycosylase"/>
    <property type="match status" value="1"/>
</dbReference>
<dbReference type="EC" id="3.2.2.-" evidence="5"/>
<name>A0A933SEP8_UNCEI</name>
<dbReference type="NCBIfam" id="TIGR00567">
    <property type="entry name" value="3mg"/>
    <property type="match status" value="1"/>
</dbReference>
<comment type="caution">
    <text evidence="6">The sequence shown here is derived from an EMBL/GenBank/DDBJ whole genome shotgun (WGS) entry which is preliminary data.</text>
</comment>
<keyword evidence="3 5" id="KW-0378">Hydrolase</keyword>
<dbReference type="PANTHER" id="PTHR10429">
    <property type="entry name" value="DNA-3-METHYLADENINE GLYCOSYLASE"/>
    <property type="match status" value="1"/>
</dbReference>
<evidence type="ECO:0000256" key="2">
    <source>
        <dbReference type="ARBA" id="ARBA00022763"/>
    </source>
</evidence>
<protein>
    <recommendedName>
        <fullName evidence="5">Putative 3-methyladenine DNA glycosylase</fullName>
        <ecNumber evidence="5">3.2.2.-</ecNumber>
    </recommendedName>
</protein>
<dbReference type="SUPFAM" id="SSF50486">
    <property type="entry name" value="FMT C-terminal domain-like"/>
    <property type="match status" value="1"/>
</dbReference>
<dbReference type="InterPro" id="IPR011034">
    <property type="entry name" value="Formyl_transferase-like_C_sf"/>
</dbReference>
<sequence length="208" mass="22459">MHRPLPRAFYARGAVTVARDLLGRVLVCDAGGARVAGRIVEVEAYRGSGDPASHAFRGRTPRNAVMFGEPGHAYVYFTYGMHHCLNLVCESAGRPAAVLVRALEPLEGIDVMRVRRGLHDVRRLARGPGCVARALGLTREHDGADLRGGPVFVSDAPPGERGGAVARGPRIGIRRGLEHAWRFWFAADPFVSATREGGQPVRGGRVPR</sequence>
<reference evidence="6" key="1">
    <citation type="submission" date="2020-07" db="EMBL/GenBank/DDBJ databases">
        <title>Huge and variable diversity of episymbiotic CPR bacteria and DPANN archaea in groundwater ecosystems.</title>
        <authorList>
            <person name="He C.Y."/>
            <person name="Keren R."/>
            <person name="Whittaker M."/>
            <person name="Farag I.F."/>
            <person name="Doudna J."/>
            <person name="Cate J.H.D."/>
            <person name="Banfield J.F."/>
        </authorList>
    </citation>
    <scope>NUCLEOTIDE SEQUENCE</scope>
    <source>
        <strain evidence="6">NC_groundwater_1813_Pr3_B-0.1um_71_17</strain>
    </source>
</reference>
<evidence type="ECO:0000313" key="6">
    <source>
        <dbReference type="EMBL" id="MBI5171196.1"/>
    </source>
</evidence>
<gene>
    <name evidence="6" type="ORF">HZA61_17045</name>
</gene>